<feature type="compositionally biased region" description="Polar residues" evidence="1">
    <location>
        <begin position="162"/>
        <end position="172"/>
    </location>
</feature>
<evidence type="ECO:0000313" key="2">
    <source>
        <dbReference type="EMBL" id="KAG0724691.1"/>
    </source>
</evidence>
<dbReference type="Proteomes" id="UP000770661">
    <property type="component" value="Unassembled WGS sequence"/>
</dbReference>
<evidence type="ECO:0000313" key="3">
    <source>
        <dbReference type="Proteomes" id="UP000770661"/>
    </source>
</evidence>
<feature type="compositionally biased region" description="Low complexity" evidence="1">
    <location>
        <begin position="173"/>
        <end position="183"/>
    </location>
</feature>
<name>A0A8J4YJQ9_CHIOP</name>
<comment type="caution">
    <text evidence="2">The sequence shown here is derived from an EMBL/GenBank/DDBJ whole genome shotgun (WGS) entry which is preliminary data.</text>
</comment>
<feature type="region of interest" description="Disordered" evidence="1">
    <location>
        <begin position="1"/>
        <end position="36"/>
    </location>
</feature>
<accession>A0A8J4YJQ9</accession>
<feature type="region of interest" description="Disordered" evidence="1">
    <location>
        <begin position="151"/>
        <end position="183"/>
    </location>
</feature>
<dbReference type="EMBL" id="JACEEZ010006528">
    <property type="protein sequence ID" value="KAG0724691.1"/>
    <property type="molecule type" value="Genomic_DNA"/>
</dbReference>
<sequence length="183" mass="20364">MPPTVNLVTHGMGEDGGNSSLLPRRPSHGYNHVRSKDPQATQGKLKFWGRYPCHQDSINILGWRFDSRLRFDQPLGDSGHVKPPWGDFTCASKAPASTLTGLMLLYKGPSEPRHGVQVLSPGLEYWPQWQPVTAGQSAETCYRLIHPTVRPTHRDAARRQHGSSNSAATNNIQHTAAQHQQHH</sequence>
<dbReference type="AlphaFoldDB" id="A0A8J4YJQ9"/>
<keyword evidence="3" id="KW-1185">Reference proteome</keyword>
<proteinExistence type="predicted"/>
<organism evidence="2 3">
    <name type="scientific">Chionoecetes opilio</name>
    <name type="common">Atlantic snow crab</name>
    <name type="synonym">Cancer opilio</name>
    <dbReference type="NCBI Taxonomy" id="41210"/>
    <lineage>
        <taxon>Eukaryota</taxon>
        <taxon>Metazoa</taxon>
        <taxon>Ecdysozoa</taxon>
        <taxon>Arthropoda</taxon>
        <taxon>Crustacea</taxon>
        <taxon>Multicrustacea</taxon>
        <taxon>Malacostraca</taxon>
        <taxon>Eumalacostraca</taxon>
        <taxon>Eucarida</taxon>
        <taxon>Decapoda</taxon>
        <taxon>Pleocyemata</taxon>
        <taxon>Brachyura</taxon>
        <taxon>Eubrachyura</taxon>
        <taxon>Majoidea</taxon>
        <taxon>Majidae</taxon>
        <taxon>Chionoecetes</taxon>
    </lineage>
</organism>
<protein>
    <submittedName>
        <fullName evidence="2">Uncharacterized protein</fullName>
    </submittedName>
</protein>
<reference evidence="2" key="1">
    <citation type="submission" date="2020-07" db="EMBL/GenBank/DDBJ databases">
        <title>The High-quality genome of the commercially important snow crab, Chionoecetes opilio.</title>
        <authorList>
            <person name="Jeong J.-H."/>
            <person name="Ryu S."/>
        </authorList>
    </citation>
    <scope>NUCLEOTIDE SEQUENCE</scope>
    <source>
        <strain evidence="2">MADBK_172401_WGS</strain>
        <tissue evidence="2">Digestive gland</tissue>
    </source>
</reference>
<gene>
    <name evidence="2" type="ORF">GWK47_040068</name>
</gene>
<evidence type="ECO:0000256" key="1">
    <source>
        <dbReference type="SAM" id="MobiDB-lite"/>
    </source>
</evidence>